<dbReference type="EMBL" id="CP009512">
    <property type="protein sequence ID" value="AKB65811.1"/>
    <property type="molecule type" value="Genomic_DNA"/>
</dbReference>
<reference evidence="1 2" key="1">
    <citation type="submission" date="2014-07" db="EMBL/GenBank/DDBJ databases">
        <title>Methanogenic archaea and the global carbon cycle.</title>
        <authorList>
            <person name="Henriksen J.R."/>
            <person name="Luke J."/>
            <person name="Reinhart S."/>
            <person name="Benedict M.N."/>
            <person name="Youngblut N.D."/>
            <person name="Metcalf M.E."/>
            <person name="Whitaker R.J."/>
            <person name="Metcalf W.W."/>
        </authorList>
    </citation>
    <scope>NUCLEOTIDE SEQUENCE [LARGE SCALE GENOMIC DNA]</scope>
    <source>
        <strain evidence="1 2">S-6</strain>
    </source>
</reference>
<dbReference type="RefSeq" id="WP_048036683.1">
    <property type="nucleotide sequence ID" value="NZ_CP009512.1"/>
</dbReference>
<dbReference type="STRING" id="213585.MSMAS_2615"/>
<name>A0A0E3LUT1_METMZ</name>
<dbReference type="PATRIC" id="fig|213585.10.peg.3299"/>
<protein>
    <submittedName>
        <fullName evidence="1">Uncharacterized protein</fullName>
    </submittedName>
</protein>
<proteinExistence type="predicted"/>
<dbReference type="KEGG" id="mmj:MSMAS_2615"/>
<organism evidence="1 2">
    <name type="scientific">Methanosarcina mazei S-6</name>
    <dbReference type="NCBI Taxonomy" id="213585"/>
    <lineage>
        <taxon>Archaea</taxon>
        <taxon>Methanobacteriati</taxon>
        <taxon>Methanobacteriota</taxon>
        <taxon>Stenosarchaea group</taxon>
        <taxon>Methanomicrobia</taxon>
        <taxon>Methanosarcinales</taxon>
        <taxon>Methanosarcinaceae</taxon>
        <taxon>Methanosarcina</taxon>
    </lineage>
</organism>
<evidence type="ECO:0000313" key="1">
    <source>
        <dbReference type="EMBL" id="AKB65811.1"/>
    </source>
</evidence>
<gene>
    <name evidence="1" type="ORF">MSMAS_2615</name>
</gene>
<sequence length="68" mass="7789">MIVKNAVDKDTKKVNMATGKPSPFRHLKYGSGIRFSIIQMYIFQENSHWKEIEKPEMPAPLINAGDIK</sequence>
<dbReference type="Proteomes" id="UP000033097">
    <property type="component" value="Chromosome"/>
</dbReference>
<dbReference type="GeneID" id="14655503"/>
<evidence type="ECO:0000313" key="2">
    <source>
        <dbReference type="Proteomes" id="UP000033097"/>
    </source>
</evidence>
<accession>A0A0E3LUT1</accession>
<dbReference type="AlphaFoldDB" id="A0A0E3LUT1"/>
<dbReference type="HOGENOM" id="CLU_204305_0_0_2"/>